<keyword evidence="2" id="KW-0012">Acyltransferase</keyword>
<gene>
    <name evidence="2" type="ORF">LFA_2425</name>
</gene>
<dbReference type="STRING" id="1212491.LFA_2425"/>
<dbReference type="SUPFAM" id="SSF53474">
    <property type="entry name" value="alpha/beta-Hydrolases"/>
    <property type="match status" value="1"/>
</dbReference>
<dbReference type="OrthoDB" id="7185741at2"/>
<dbReference type="HOGENOM" id="CLU_020336_9_1_6"/>
<dbReference type="Pfam" id="PF00561">
    <property type="entry name" value="Abhydrolase_1"/>
    <property type="match status" value="1"/>
</dbReference>
<dbReference type="RefSeq" id="WP_052673943.1">
    <property type="nucleotide sequence ID" value="NZ_LN614827.1"/>
</dbReference>
<protein>
    <submittedName>
        <fullName evidence="2">Putative hydrolase or acyltransferase of alpha/beta superfamily</fullName>
    </submittedName>
</protein>
<dbReference type="AlphaFoldDB" id="A0A098G5R5"/>
<sequence length="354" mass="39731">MIKITNIIFLLMISYATYSSQNSIPVFDAKINVGNHKLHIVCQGRGSPTVILEAGSGTDLSTWSKVQPEIAKFTRVCSYSRAGLGKSSIPNNIIQFDALKTTQDLHTLLNNPLIRTNSPPPYILVGHSYGGLYVRNFLEQYPQEVAGMVLVEATSGTMKMKDYGFSDELVNALIVVNEKKDAYLKSHVEVSENQLQAAKQNPEIIAKIKVQSIGNDFLQKIDIFRKIESKDMDNLDKMNKKNPHLLGNKPLVVIIAEQNEMIHFVTRYRELKYFVSAVISKHQRGAFNAMLNLDLKKPIALAKAEKIKMLALSTNSILKIVKKSGHNIHIDQPEIFIKSVKQVVFNIRGINNEQ</sequence>
<feature type="domain" description="AB hydrolase-1" evidence="1">
    <location>
        <begin position="48"/>
        <end position="178"/>
    </location>
</feature>
<evidence type="ECO:0000259" key="1">
    <source>
        <dbReference type="Pfam" id="PF00561"/>
    </source>
</evidence>
<dbReference type="InterPro" id="IPR052370">
    <property type="entry name" value="Meta-cleavage_hydrolase"/>
</dbReference>
<dbReference type="PANTHER" id="PTHR43139">
    <property type="entry name" value="SI:DKEY-122A22.2"/>
    <property type="match status" value="1"/>
</dbReference>
<dbReference type="InterPro" id="IPR029058">
    <property type="entry name" value="AB_hydrolase_fold"/>
</dbReference>
<keyword evidence="2" id="KW-0378">Hydrolase</keyword>
<dbReference type="GO" id="GO:0016746">
    <property type="term" value="F:acyltransferase activity"/>
    <property type="evidence" value="ECO:0007669"/>
    <property type="project" value="UniProtKB-KW"/>
</dbReference>
<dbReference type="GO" id="GO:0016787">
    <property type="term" value="F:hydrolase activity"/>
    <property type="evidence" value="ECO:0007669"/>
    <property type="project" value="UniProtKB-KW"/>
</dbReference>
<reference evidence="3" key="1">
    <citation type="submission" date="2014-09" db="EMBL/GenBank/DDBJ databases">
        <authorList>
            <person name="Gomez-Valero L."/>
        </authorList>
    </citation>
    <scope>NUCLEOTIDE SEQUENCE [LARGE SCALE GENOMIC DNA]</scope>
    <source>
        <strain evidence="3">ATCC700992</strain>
    </source>
</reference>
<organism evidence="2 3">
    <name type="scientific">Legionella fallonii LLAP-10</name>
    <dbReference type="NCBI Taxonomy" id="1212491"/>
    <lineage>
        <taxon>Bacteria</taxon>
        <taxon>Pseudomonadati</taxon>
        <taxon>Pseudomonadota</taxon>
        <taxon>Gammaproteobacteria</taxon>
        <taxon>Legionellales</taxon>
        <taxon>Legionellaceae</taxon>
        <taxon>Legionella</taxon>
    </lineage>
</organism>
<evidence type="ECO:0000313" key="2">
    <source>
        <dbReference type="EMBL" id="CEG57797.1"/>
    </source>
</evidence>
<name>A0A098G5R5_9GAMM</name>
<dbReference type="Gene3D" id="3.40.50.1820">
    <property type="entry name" value="alpha/beta hydrolase"/>
    <property type="match status" value="1"/>
</dbReference>
<evidence type="ECO:0000313" key="3">
    <source>
        <dbReference type="Proteomes" id="UP000032430"/>
    </source>
</evidence>
<dbReference type="PANTHER" id="PTHR43139:SF52">
    <property type="entry name" value="SI:DKEY-122A22.2"/>
    <property type="match status" value="1"/>
</dbReference>
<dbReference type="KEGG" id="lfa:LFA_2425"/>
<keyword evidence="2" id="KW-0808">Transferase</keyword>
<dbReference type="Proteomes" id="UP000032430">
    <property type="component" value="Chromosome I"/>
</dbReference>
<proteinExistence type="predicted"/>
<dbReference type="EMBL" id="LN614827">
    <property type="protein sequence ID" value="CEG57797.1"/>
    <property type="molecule type" value="Genomic_DNA"/>
</dbReference>
<dbReference type="InterPro" id="IPR000073">
    <property type="entry name" value="AB_hydrolase_1"/>
</dbReference>
<accession>A0A098G5R5</accession>
<keyword evidence="3" id="KW-1185">Reference proteome</keyword>